<evidence type="ECO:0000259" key="4">
    <source>
        <dbReference type="Pfam" id="PF00534"/>
    </source>
</evidence>
<dbReference type="InterPro" id="IPR001296">
    <property type="entry name" value="Glyco_trans_1"/>
</dbReference>
<dbReference type="OrthoDB" id="9807414at2"/>
<dbReference type="PANTHER" id="PTHR12526:SF510">
    <property type="entry name" value="D-INOSITOL 3-PHOSPHATE GLYCOSYLTRANSFERASE"/>
    <property type="match status" value="1"/>
</dbReference>
<evidence type="ECO:0000256" key="1">
    <source>
        <dbReference type="ARBA" id="ARBA00022676"/>
    </source>
</evidence>
<evidence type="ECO:0000313" key="6">
    <source>
        <dbReference type="Proteomes" id="UP000273516"/>
    </source>
</evidence>
<dbReference type="SUPFAM" id="SSF53756">
    <property type="entry name" value="UDP-Glycosyltransferase/glycogen phosphorylase"/>
    <property type="match status" value="1"/>
</dbReference>
<feature type="region of interest" description="Disordered" evidence="3">
    <location>
        <begin position="251"/>
        <end position="271"/>
    </location>
</feature>
<evidence type="ECO:0000256" key="3">
    <source>
        <dbReference type="SAM" id="MobiDB-lite"/>
    </source>
</evidence>
<sequence length="526" mass="60232">MKILFYNWAQLDSPVMAGGGVTLYLRNVIEELLTREGIEIYFLSSGHRYNFFNRKPRIEETSNVYDNPRLKTFTLLNSPVKAPAHDAFYAVDRWLRDDVTMRLVRDFIHEHGPFDAVHIHNLEGLGSNVLALPKNDKLRRIFYTFHNYMPVCPQIELLYDNRLPCADYHAGERCVGCLSHDRRMQDLIAFERVGGTLKGYGLAGHPIGGFLFDSYAGIRSFIRAARNLFNDIRHGLHTRFRHWHLRPKTSVGGKSSWRPGPHTRTPTPLPPRQRILDGLAYRQWREGNGRMLQQNVDGLFAVSDLCGATVKRFLPPGTEVETLLLPIDIEVSAAERQAFRAQRKETDGITLSFIGYNIPSKGLPFLIDALSGIDDPFYREHVDLLIVARLSPHRERQLAQLETRFRNVRVIASYARNQLVPLSQMIDLNIVPSIWWETFNQVTVELARLGVPSLVSDHVGAKQTLTRPEDFVFEAGNAEHFRAKLDRLVRNRVLRESFFEEELKMPSVAEHVDLLISHYSGKSTIS</sequence>
<feature type="domain" description="Glycosyl transferase family 1" evidence="4">
    <location>
        <begin position="339"/>
        <end position="499"/>
    </location>
</feature>
<keyword evidence="1" id="KW-0328">Glycosyltransferase</keyword>
<organism evidence="5 6">
    <name type="scientific">Paracoccus alkanivorans</name>
    <dbReference type="NCBI Taxonomy" id="2116655"/>
    <lineage>
        <taxon>Bacteria</taxon>
        <taxon>Pseudomonadati</taxon>
        <taxon>Pseudomonadota</taxon>
        <taxon>Alphaproteobacteria</taxon>
        <taxon>Rhodobacterales</taxon>
        <taxon>Paracoccaceae</taxon>
        <taxon>Paracoccus</taxon>
    </lineage>
</organism>
<dbReference type="EMBL" id="QOKZ01000004">
    <property type="protein sequence ID" value="RMC34969.1"/>
    <property type="molecule type" value="Genomic_DNA"/>
</dbReference>
<dbReference type="RefSeq" id="WP_122112746.1">
    <property type="nucleotide sequence ID" value="NZ_QOKZ01000004.1"/>
</dbReference>
<dbReference type="Pfam" id="PF00534">
    <property type="entry name" value="Glycos_transf_1"/>
    <property type="match status" value="1"/>
</dbReference>
<protein>
    <submittedName>
        <fullName evidence="5">Glycosyltransferase</fullName>
    </submittedName>
</protein>
<keyword evidence="2 5" id="KW-0808">Transferase</keyword>
<dbReference type="PANTHER" id="PTHR12526">
    <property type="entry name" value="GLYCOSYLTRANSFERASE"/>
    <property type="match status" value="1"/>
</dbReference>
<evidence type="ECO:0000313" key="5">
    <source>
        <dbReference type="EMBL" id="RMC34969.1"/>
    </source>
</evidence>
<proteinExistence type="predicted"/>
<evidence type="ECO:0000256" key="2">
    <source>
        <dbReference type="ARBA" id="ARBA00022679"/>
    </source>
</evidence>
<keyword evidence="6" id="KW-1185">Reference proteome</keyword>
<comment type="caution">
    <text evidence="5">The sequence shown here is derived from an EMBL/GenBank/DDBJ whole genome shotgun (WGS) entry which is preliminary data.</text>
</comment>
<dbReference type="Proteomes" id="UP000273516">
    <property type="component" value="Unassembled WGS sequence"/>
</dbReference>
<dbReference type="Gene3D" id="3.40.50.2000">
    <property type="entry name" value="Glycogen Phosphorylase B"/>
    <property type="match status" value="2"/>
</dbReference>
<name>A0A3M0MBJ6_9RHOB</name>
<accession>A0A3M0MBJ6</accession>
<reference evidence="5 6" key="1">
    <citation type="submission" date="2018-07" db="EMBL/GenBank/DDBJ databases">
        <authorList>
            <person name="Zhang Y."/>
            <person name="Wang L."/>
            <person name="Ma S."/>
        </authorList>
    </citation>
    <scope>NUCLEOTIDE SEQUENCE [LARGE SCALE GENOMIC DNA]</scope>
    <source>
        <strain evidence="5 6">4-2</strain>
    </source>
</reference>
<dbReference type="GO" id="GO:0016757">
    <property type="term" value="F:glycosyltransferase activity"/>
    <property type="evidence" value="ECO:0007669"/>
    <property type="project" value="UniProtKB-KW"/>
</dbReference>
<gene>
    <name evidence="5" type="ORF">C9E81_12855</name>
</gene>
<dbReference type="AlphaFoldDB" id="A0A3M0MBJ6"/>